<organism evidence="1">
    <name type="scientific">Microbacterium sp. A8/3-1</name>
    <dbReference type="NCBI Taxonomy" id="3160749"/>
    <lineage>
        <taxon>Bacteria</taxon>
        <taxon>Bacillati</taxon>
        <taxon>Actinomycetota</taxon>
        <taxon>Actinomycetes</taxon>
        <taxon>Micrococcales</taxon>
        <taxon>Microbacteriaceae</taxon>
        <taxon>Microbacterium</taxon>
    </lineage>
</organism>
<evidence type="ECO:0000313" key="1">
    <source>
        <dbReference type="EMBL" id="XBX77226.1"/>
    </source>
</evidence>
<gene>
    <name evidence="1" type="ORF">ABS642_15075</name>
</gene>
<protein>
    <submittedName>
        <fullName evidence="1">Uncharacterized protein</fullName>
    </submittedName>
</protein>
<accession>A0AAU7VS35</accession>
<name>A0AAU7VS35_9MICO</name>
<dbReference type="EMBL" id="CP158357">
    <property type="protein sequence ID" value="XBX77226.1"/>
    <property type="molecule type" value="Genomic_DNA"/>
</dbReference>
<dbReference type="RefSeq" id="WP_350350738.1">
    <property type="nucleotide sequence ID" value="NZ_CP158357.1"/>
</dbReference>
<proteinExistence type="predicted"/>
<dbReference type="AlphaFoldDB" id="A0AAU7VS35"/>
<reference evidence="1" key="1">
    <citation type="submission" date="2024-06" db="EMBL/GenBank/DDBJ databases">
        <title>Draft genome sequence of Microbacterium sp. strain A8/3-1, isolated from Oxytropis tragacanthoides Fisch. ex DC. Root nodules in the Altai region of Russia.</title>
        <authorList>
            <person name="Sazanova A."/>
            <person name="Guro P."/>
            <person name="Kuznetsova I."/>
            <person name="Belimov A."/>
            <person name="Safronova V."/>
        </authorList>
    </citation>
    <scope>NUCLEOTIDE SEQUENCE</scope>
    <source>
        <strain evidence="1">A8/3-1</strain>
    </source>
</reference>
<sequence length="64" mass="6859">MSTPIDWAQAQYLRRRAALPLAVPDREHDAADQTEGEPVLAGVGQQVLVAEHSASAVDPDLARP</sequence>